<dbReference type="Pfam" id="PF00440">
    <property type="entry name" value="TetR_N"/>
    <property type="match status" value="1"/>
</dbReference>
<dbReference type="PRINTS" id="PR00455">
    <property type="entry name" value="HTHTETR"/>
</dbReference>
<dbReference type="SUPFAM" id="SSF46689">
    <property type="entry name" value="Homeodomain-like"/>
    <property type="match status" value="1"/>
</dbReference>
<feature type="DNA-binding region" description="H-T-H motif" evidence="4">
    <location>
        <begin position="48"/>
        <end position="67"/>
    </location>
</feature>
<dbReference type="OrthoDB" id="8961953at2"/>
<keyword evidence="2 4" id="KW-0238">DNA-binding</keyword>
<dbReference type="InterPro" id="IPR036271">
    <property type="entry name" value="Tet_transcr_reg_TetR-rel_C_sf"/>
</dbReference>
<dbReference type="InterPro" id="IPR050109">
    <property type="entry name" value="HTH-type_TetR-like_transc_reg"/>
</dbReference>
<dbReference type="InterPro" id="IPR001647">
    <property type="entry name" value="HTH_TetR"/>
</dbReference>
<dbReference type="PANTHER" id="PTHR30055:SF234">
    <property type="entry name" value="HTH-TYPE TRANSCRIPTIONAL REGULATOR BETI"/>
    <property type="match status" value="1"/>
</dbReference>
<evidence type="ECO:0000256" key="5">
    <source>
        <dbReference type="SAM" id="MobiDB-lite"/>
    </source>
</evidence>
<name>A0A4R6YQW2_9GAMM</name>
<organism evidence="7 8">
    <name type="scientific">Tahibacter aquaticus</name>
    <dbReference type="NCBI Taxonomy" id="520092"/>
    <lineage>
        <taxon>Bacteria</taxon>
        <taxon>Pseudomonadati</taxon>
        <taxon>Pseudomonadota</taxon>
        <taxon>Gammaproteobacteria</taxon>
        <taxon>Lysobacterales</taxon>
        <taxon>Rhodanobacteraceae</taxon>
        <taxon>Tahibacter</taxon>
    </lineage>
</organism>
<dbReference type="Gene3D" id="1.10.357.10">
    <property type="entry name" value="Tetracycline Repressor, domain 2"/>
    <property type="match status" value="1"/>
</dbReference>
<evidence type="ECO:0000256" key="1">
    <source>
        <dbReference type="ARBA" id="ARBA00023015"/>
    </source>
</evidence>
<dbReference type="GO" id="GO:0000976">
    <property type="term" value="F:transcription cis-regulatory region binding"/>
    <property type="evidence" value="ECO:0007669"/>
    <property type="project" value="TreeGrafter"/>
</dbReference>
<keyword evidence="3" id="KW-0804">Transcription</keyword>
<dbReference type="Pfam" id="PF17938">
    <property type="entry name" value="TetR_C_29"/>
    <property type="match status" value="1"/>
</dbReference>
<evidence type="ECO:0000256" key="2">
    <source>
        <dbReference type="ARBA" id="ARBA00023125"/>
    </source>
</evidence>
<dbReference type="SUPFAM" id="SSF48498">
    <property type="entry name" value="Tetracyclin repressor-like, C-terminal domain"/>
    <property type="match status" value="1"/>
</dbReference>
<protein>
    <submittedName>
        <fullName evidence="7">TetR family transcriptional regulator</fullName>
    </submittedName>
</protein>
<evidence type="ECO:0000256" key="3">
    <source>
        <dbReference type="ARBA" id="ARBA00023163"/>
    </source>
</evidence>
<dbReference type="PANTHER" id="PTHR30055">
    <property type="entry name" value="HTH-TYPE TRANSCRIPTIONAL REGULATOR RUTR"/>
    <property type="match status" value="1"/>
</dbReference>
<dbReference type="PROSITE" id="PS50977">
    <property type="entry name" value="HTH_TETR_2"/>
    <property type="match status" value="1"/>
</dbReference>
<dbReference type="Proteomes" id="UP000295293">
    <property type="component" value="Unassembled WGS sequence"/>
</dbReference>
<evidence type="ECO:0000256" key="4">
    <source>
        <dbReference type="PROSITE-ProRule" id="PRU00335"/>
    </source>
</evidence>
<dbReference type="AlphaFoldDB" id="A0A4R6YQW2"/>
<evidence type="ECO:0000313" key="7">
    <source>
        <dbReference type="EMBL" id="TDR40381.1"/>
    </source>
</evidence>
<dbReference type="InterPro" id="IPR041474">
    <property type="entry name" value="NicS_C"/>
</dbReference>
<reference evidence="7 8" key="1">
    <citation type="submission" date="2019-03" db="EMBL/GenBank/DDBJ databases">
        <title>Genomic Encyclopedia of Type Strains, Phase IV (KMG-IV): sequencing the most valuable type-strain genomes for metagenomic binning, comparative biology and taxonomic classification.</title>
        <authorList>
            <person name="Goeker M."/>
        </authorList>
    </citation>
    <scope>NUCLEOTIDE SEQUENCE [LARGE SCALE GENOMIC DNA]</scope>
    <source>
        <strain evidence="7 8">DSM 21667</strain>
    </source>
</reference>
<keyword evidence="8" id="KW-1185">Reference proteome</keyword>
<dbReference type="EMBL" id="SNZH01000013">
    <property type="protein sequence ID" value="TDR40381.1"/>
    <property type="molecule type" value="Genomic_DNA"/>
</dbReference>
<dbReference type="GO" id="GO:0003700">
    <property type="term" value="F:DNA-binding transcription factor activity"/>
    <property type="evidence" value="ECO:0007669"/>
    <property type="project" value="TreeGrafter"/>
</dbReference>
<keyword evidence="1" id="KW-0805">Transcription regulation</keyword>
<proteinExistence type="predicted"/>
<feature type="domain" description="HTH tetR-type" evidence="6">
    <location>
        <begin position="25"/>
        <end position="85"/>
    </location>
</feature>
<dbReference type="InterPro" id="IPR009057">
    <property type="entry name" value="Homeodomain-like_sf"/>
</dbReference>
<dbReference type="RefSeq" id="WP_133820332.1">
    <property type="nucleotide sequence ID" value="NZ_SNZH01000013.1"/>
</dbReference>
<comment type="caution">
    <text evidence="7">The sequence shown here is derived from an EMBL/GenBank/DDBJ whole genome shotgun (WGS) entry which is preliminary data.</text>
</comment>
<evidence type="ECO:0000259" key="6">
    <source>
        <dbReference type="PROSITE" id="PS50977"/>
    </source>
</evidence>
<evidence type="ECO:0000313" key="8">
    <source>
        <dbReference type="Proteomes" id="UP000295293"/>
    </source>
</evidence>
<accession>A0A4R6YQW2</accession>
<feature type="region of interest" description="Disordered" evidence="5">
    <location>
        <begin position="1"/>
        <end position="24"/>
    </location>
</feature>
<sequence length="229" mass="24842">MSRPPASPPRRRGRPAAHSGPGSAADVRAQLLQSALQLFAEQGIAATPLSQIARKAQVTPALLHYYFGSKEKLVEALVEEHLLPLSAQLGLGLASGPRTLREAIEALVGNIMDLLGANPWFPQLWVREVLHEGGQLRHYLVQRMAPALALKVRDLVAAAQARGEINADIEPRLFMVSLIGLTVFPFAAQPVWRAIYPADDITPQTLRKHVLALLLHGLEPRSPSTAPIA</sequence>
<gene>
    <name evidence="7" type="ORF">DFR29_11381</name>
</gene>